<accession>A0ABT3P4K8</accession>
<dbReference type="EMBL" id="JAPFRD010000005">
    <property type="protein sequence ID" value="MCW8107699.1"/>
    <property type="molecule type" value="Genomic_DNA"/>
</dbReference>
<dbReference type="RefSeq" id="WP_265616398.1">
    <property type="nucleotide sequence ID" value="NZ_JAPFRD010000005.1"/>
</dbReference>
<dbReference type="SUPFAM" id="SSF52540">
    <property type="entry name" value="P-loop containing nucleoside triphosphate hydrolases"/>
    <property type="match status" value="1"/>
</dbReference>
<proteinExistence type="predicted"/>
<keyword evidence="2" id="KW-1185">Reference proteome</keyword>
<evidence type="ECO:0000313" key="2">
    <source>
        <dbReference type="Proteomes" id="UP001142810"/>
    </source>
</evidence>
<evidence type="ECO:0008006" key="3">
    <source>
        <dbReference type="Google" id="ProtNLM"/>
    </source>
</evidence>
<dbReference type="Gene3D" id="3.40.50.300">
    <property type="entry name" value="P-loop containing nucleotide triphosphate hydrolases"/>
    <property type="match status" value="1"/>
</dbReference>
<organism evidence="1 2">
    <name type="scientific">Alteromonas aquimaris</name>
    <dbReference type="NCBI Taxonomy" id="2998417"/>
    <lineage>
        <taxon>Bacteria</taxon>
        <taxon>Pseudomonadati</taxon>
        <taxon>Pseudomonadota</taxon>
        <taxon>Gammaproteobacteria</taxon>
        <taxon>Alteromonadales</taxon>
        <taxon>Alteromonadaceae</taxon>
        <taxon>Alteromonas/Salinimonas group</taxon>
        <taxon>Alteromonas</taxon>
    </lineage>
</organism>
<dbReference type="Proteomes" id="UP001142810">
    <property type="component" value="Unassembled WGS sequence"/>
</dbReference>
<sequence>MKIILHIGNGKCGSSSIQHYFSYNHSQPGFRYGVLKKSGDILTGLAVEQEAIKKPSNYAVSYSMPTSVDEGFISRFKNSLTALSSEDCETLLLSSESFGSNVARFKQLDPVLKRHRVEVIMIVRPPVQWLNSAWWQWLTWNNSQSSAAGIDDAVAKENVPKTWLKRISRFEALDCVHNVHVLALNNTFLDDVKALIGKHHFADKHDTLIKAHNAASSRELLSFLKAKRSLRPDHSHAKTEFILNKHLQPRSKSDWVLTKNHVQLLIEKNKPYNLQLAALISNENILENEAWWSTDFYQEKCNNVQQDYKLSYATLEELLEEAYHIIIALDDRLRHQSRKERLNELKPEMGTEAYQFEDDFLSPDEVLTVVTSAEKLAKFDVKQAMKLLLIAQRSRPNGQVIQERIKECEKIQRTGLVRRAATLIGMVPKLIKTGLKH</sequence>
<protein>
    <recommendedName>
        <fullName evidence="3">Sulfotransferase family protein</fullName>
    </recommendedName>
</protein>
<name>A0ABT3P4K8_9ALTE</name>
<comment type="caution">
    <text evidence="1">The sequence shown here is derived from an EMBL/GenBank/DDBJ whole genome shotgun (WGS) entry which is preliminary data.</text>
</comment>
<evidence type="ECO:0000313" key="1">
    <source>
        <dbReference type="EMBL" id="MCW8107699.1"/>
    </source>
</evidence>
<gene>
    <name evidence="1" type="ORF">OPS25_04175</name>
</gene>
<dbReference type="InterPro" id="IPR027417">
    <property type="entry name" value="P-loop_NTPase"/>
</dbReference>
<reference evidence="1" key="1">
    <citation type="submission" date="2022-11" db="EMBL/GenBank/DDBJ databases">
        <title>Alteromonas sp. nov., isolated from sea water of the Qingdao.</title>
        <authorList>
            <person name="Wang Q."/>
        </authorList>
    </citation>
    <scope>NUCLEOTIDE SEQUENCE</scope>
    <source>
        <strain evidence="1">ASW11-7</strain>
    </source>
</reference>